<comment type="caution">
    <text evidence="1">The sequence shown here is derived from an EMBL/GenBank/DDBJ whole genome shotgun (WGS) entry which is preliminary data.</text>
</comment>
<dbReference type="Proteomes" id="UP001595872">
    <property type="component" value="Unassembled WGS sequence"/>
</dbReference>
<dbReference type="EMBL" id="JBHSIT010000001">
    <property type="protein sequence ID" value="MFC4906294.1"/>
    <property type="molecule type" value="Genomic_DNA"/>
</dbReference>
<reference evidence="2" key="1">
    <citation type="journal article" date="2019" name="Int. J. Syst. Evol. Microbiol.">
        <title>The Global Catalogue of Microorganisms (GCM) 10K type strain sequencing project: providing services to taxonomists for standard genome sequencing and annotation.</title>
        <authorList>
            <consortium name="The Broad Institute Genomics Platform"/>
            <consortium name="The Broad Institute Genome Sequencing Center for Infectious Disease"/>
            <person name="Wu L."/>
            <person name="Ma J."/>
        </authorList>
    </citation>
    <scope>NUCLEOTIDE SEQUENCE [LARGE SCALE GENOMIC DNA]</scope>
    <source>
        <strain evidence="2">KLKA75</strain>
    </source>
</reference>
<evidence type="ECO:0000313" key="1">
    <source>
        <dbReference type="EMBL" id="MFC4906294.1"/>
    </source>
</evidence>
<dbReference type="SUPFAM" id="SSF47598">
    <property type="entry name" value="Ribbon-helix-helix"/>
    <property type="match status" value="1"/>
</dbReference>
<dbReference type="InterPro" id="IPR010985">
    <property type="entry name" value="Ribbon_hlx_hlx"/>
</dbReference>
<protein>
    <recommendedName>
        <fullName evidence="3">DUF1778 domain-containing protein</fullName>
    </recommendedName>
</protein>
<proteinExistence type="predicted"/>
<dbReference type="RefSeq" id="WP_378252004.1">
    <property type="nucleotide sequence ID" value="NZ_JBHSIT010000001.1"/>
</dbReference>
<evidence type="ECO:0000313" key="2">
    <source>
        <dbReference type="Proteomes" id="UP001595872"/>
    </source>
</evidence>
<sequence>MPVETPLPDHLDVPATEDQFLTITRAADLLGWTVPEYVLTATLDRAERDLYENATIPSPPTLTQATLTPYTALLTPTS</sequence>
<evidence type="ECO:0008006" key="3">
    <source>
        <dbReference type="Google" id="ProtNLM"/>
    </source>
</evidence>
<dbReference type="Gene3D" id="1.20.5.780">
    <property type="entry name" value="Single helix bin"/>
    <property type="match status" value="1"/>
</dbReference>
<name>A0ABV9TQP8_9ACTN</name>
<gene>
    <name evidence="1" type="ORF">ACFPCY_03105</name>
</gene>
<accession>A0ABV9TQP8</accession>
<keyword evidence="2" id="KW-1185">Reference proteome</keyword>
<organism evidence="1 2">
    <name type="scientific">Actinomadura gamaensis</name>
    <dbReference type="NCBI Taxonomy" id="1763541"/>
    <lineage>
        <taxon>Bacteria</taxon>
        <taxon>Bacillati</taxon>
        <taxon>Actinomycetota</taxon>
        <taxon>Actinomycetes</taxon>
        <taxon>Streptosporangiales</taxon>
        <taxon>Thermomonosporaceae</taxon>
        <taxon>Actinomadura</taxon>
    </lineage>
</organism>